<protein>
    <recommendedName>
        <fullName evidence="2">MobA/VirD2-like nuclease domain-containing protein</fullName>
    </recommendedName>
</protein>
<dbReference type="AlphaFoldDB" id="A0A0H5PBC7"/>
<feature type="compositionally biased region" description="Basic and acidic residues" evidence="1">
    <location>
        <begin position="517"/>
        <end position="530"/>
    </location>
</feature>
<evidence type="ECO:0000256" key="1">
    <source>
        <dbReference type="SAM" id="MobiDB-lite"/>
    </source>
</evidence>
<dbReference type="KEGG" id="nfr:ERS450000_06091"/>
<evidence type="ECO:0000313" key="3">
    <source>
        <dbReference type="EMBL" id="CRY84549.1"/>
    </source>
</evidence>
<dbReference type="Proteomes" id="UP000057820">
    <property type="component" value="Plasmid 4"/>
</dbReference>
<dbReference type="InterPro" id="IPR005094">
    <property type="entry name" value="Endonuclease_MobA/VirD2"/>
</dbReference>
<feature type="compositionally biased region" description="Basic and acidic residues" evidence="1">
    <location>
        <begin position="206"/>
        <end position="222"/>
    </location>
</feature>
<dbReference type="Pfam" id="PF03432">
    <property type="entry name" value="Relaxase"/>
    <property type="match status" value="1"/>
</dbReference>
<name>A0A0H5PBC7_NOCFR</name>
<gene>
    <name evidence="3" type="ORF">ERS450000_06091</name>
</gene>
<reference evidence="4" key="1">
    <citation type="submission" date="2015-03" db="EMBL/GenBank/DDBJ databases">
        <authorList>
            <consortium name="Pathogen Informatics"/>
        </authorList>
    </citation>
    <scope>NUCLEOTIDE SEQUENCE [LARGE SCALE GENOMIC DNA]</scope>
    <source>
        <strain evidence="4">NCTC11134</strain>
        <plasmid evidence="4">4</plasmid>
    </source>
</reference>
<dbReference type="EMBL" id="LN868941">
    <property type="protein sequence ID" value="CRY84549.1"/>
    <property type="molecule type" value="Genomic_DNA"/>
</dbReference>
<organism evidence="3 4">
    <name type="scientific">Nocardia farcinica</name>
    <dbReference type="NCBI Taxonomy" id="37329"/>
    <lineage>
        <taxon>Bacteria</taxon>
        <taxon>Bacillati</taxon>
        <taxon>Actinomycetota</taxon>
        <taxon>Actinomycetes</taxon>
        <taxon>Mycobacteriales</taxon>
        <taxon>Nocardiaceae</taxon>
        <taxon>Nocardia</taxon>
    </lineage>
</organism>
<sequence>MIGKAIRGWDGQRLVRYLFSKGKYNEHTNPTVIAAWQSDPDALQPVWVGPDDCDFAPGEIGKLANQVTALSDAIGLPTEQPEPGQPGYTKHGYIWHLPVAIGAEDGELGHDTWRRIAEDMLHETGIAKAGDAGACRWIAVHHGKSVDGNDHIHIAAVLVRADTGKRFYPDNDWKAVRRVARRWEQALGLRMTAINDPSAVPTPTRGEQEKAKRRHAAGDDGMLRATPGAAARVQLRQMITETAAVATSADEFVARLRDAGMLIDFKYDAIGQIKGWAVAAPGDVSARTGEPIYFAPSRHLGADMSWPRITARWSASVPGRPGAAREAAATDTAREPHAVLADSAERVRSVTTAVRGGRADVATVARELQDVISSWASIADGAARQGPLSRAAWVYDRAARTRRGLAAVPAGQLAAELREVSRGLAAVRMLSGRGLQRDPSLQLGLAIAELLLEIAAWHQQNQRIAAARSAREAAGLVRAHGEATGAVPGQLPPRRAPAGTGHTPTVTAHPGPAARPGEGRRELPAVRGVRELPSGPTRKEHRR</sequence>
<feature type="region of interest" description="Disordered" evidence="1">
    <location>
        <begin position="482"/>
        <end position="543"/>
    </location>
</feature>
<accession>A0A0H5PBC7</accession>
<feature type="domain" description="MobA/VirD2-like nuclease" evidence="2">
    <location>
        <begin position="102"/>
        <end position="189"/>
    </location>
</feature>
<feature type="region of interest" description="Disordered" evidence="1">
    <location>
        <begin position="195"/>
        <end position="223"/>
    </location>
</feature>
<keyword evidence="3" id="KW-0614">Plasmid</keyword>
<dbReference type="RefSeq" id="WP_060595238.1">
    <property type="nucleotide sequence ID" value="NZ_CP031419.1"/>
</dbReference>
<evidence type="ECO:0000259" key="2">
    <source>
        <dbReference type="Pfam" id="PF03432"/>
    </source>
</evidence>
<proteinExistence type="predicted"/>
<geneLocation type="plasmid" evidence="3">
    <name>4</name>
</geneLocation>
<evidence type="ECO:0000313" key="4">
    <source>
        <dbReference type="Proteomes" id="UP000057820"/>
    </source>
</evidence>